<protein>
    <submittedName>
        <fullName evidence="6">MBL fold metallo-hydrolase</fullName>
    </submittedName>
</protein>
<dbReference type="SUPFAM" id="SSF56281">
    <property type="entry name" value="Metallo-hydrolase/oxidoreductase"/>
    <property type="match status" value="1"/>
</dbReference>
<dbReference type="GO" id="GO:0046872">
    <property type="term" value="F:metal ion binding"/>
    <property type="evidence" value="ECO:0007669"/>
    <property type="project" value="UniProtKB-KW"/>
</dbReference>
<dbReference type="GO" id="GO:0016787">
    <property type="term" value="F:hydrolase activity"/>
    <property type="evidence" value="ECO:0007669"/>
    <property type="project" value="UniProtKB-KW"/>
</dbReference>
<dbReference type="EMBL" id="DSUT01000182">
    <property type="protein sequence ID" value="HGK28964.1"/>
    <property type="molecule type" value="Genomic_DNA"/>
</dbReference>
<gene>
    <name evidence="6" type="ORF">ENS41_08495</name>
</gene>
<accession>A0A7C4CEX5</accession>
<evidence type="ECO:0000256" key="1">
    <source>
        <dbReference type="ARBA" id="ARBA00001947"/>
    </source>
</evidence>
<dbReference type="CDD" id="cd06262">
    <property type="entry name" value="metallo-hydrolase-like_MBL-fold"/>
    <property type="match status" value="1"/>
</dbReference>
<evidence type="ECO:0000256" key="4">
    <source>
        <dbReference type="ARBA" id="ARBA00022833"/>
    </source>
</evidence>
<dbReference type="SMART" id="SM00849">
    <property type="entry name" value="Lactamase_B"/>
    <property type="match status" value="1"/>
</dbReference>
<sequence>MRAENETGAERVVERLEVGPLATNCYILKSGEELAVIDPGGDAEEILRRVAELGGNVKTVVNTHGHIDHMAANQEVLAATGAELAIHQLDARMLVEPDGNLSTMMGMRVKSPPATRLLADGDEVVVGSERMKVLHTPGHTPGSVCLIAKEFAFTGDTLFLDSIGRMDFPGGSERKMQASLARLQAVLSRETMLYPGHGSTGTFGRALLVNPFLGSVWPA</sequence>
<feature type="domain" description="Metallo-beta-lactamase" evidence="5">
    <location>
        <begin position="22"/>
        <end position="197"/>
    </location>
</feature>
<dbReference type="InterPro" id="IPR001279">
    <property type="entry name" value="Metallo-B-lactamas"/>
</dbReference>
<dbReference type="InterPro" id="IPR051453">
    <property type="entry name" value="MBL_Glyoxalase_II"/>
</dbReference>
<keyword evidence="4" id="KW-0862">Zinc</keyword>
<keyword evidence="3 6" id="KW-0378">Hydrolase</keyword>
<keyword evidence="2" id="KW-0479">Metal-binding</keyword>
<dbReference type="InterPro" id="IPR036866">
    <property type="entry name" value="RibonucZ/Hydroxyglut_hydro"/>
</dbReference>
<dbReference type="Gene3D" id="3.60.15.10">
    <property type="entry name" value="Ribonuclease Z/Hydroxyacylglutathione hydrolase-like"/>
    <property type="match status" value="1"/>
</dbReference>
<evidence type="ECO:0000256" key="3">
    <source>
        <dbReference type="ARBA" id="ARBA00022801"/>
    </source>
</evidence>
<comment type="caution">
    <text evidence="6">The sequence shown here is derived from an EMBL/GenBank/DDBJ whole genome shotgun (WGS) entry which is preliminary data.</text>
</comment>
<dbReference type="Pfam" id="PF00753">
    <property type="entry name" value="Lactamase_B"/>
    <property type="match status" value="1"/>
</dbReference>
<proteinExistence type="predicted"/>
<organism evidence="6">
    <name type="scientific">candidate division WOR-3 bacterium</name>
    <dbReference type="NCBI Taxonomy" id="2052148"/>
    <lineage>
        <taxon>Bacteria</taxon>
        <taxon>Bacteria division WOR-3</taxon>
    </lineage>
</organism>
<evidence type="ECO:0000313" key="6">
    <source>
        <dbReference type="EMBL" id="HGK28964.1"/>
    </source>
</evidence>
<dbReference type="PANTHER" id="PTHR46233:SF3">
    <property type="entry name" value="HYDROXYACYLGLUTATHIONE HYDROLASE GLOC"/>
    <property type="match status" value="1"/>
</dbReference>
<evidence type="ECO:0000256" key="2">
    <source>
        <dbReference type="ARBA" id="ARBA00022723"/>
    </source>
</evidence>
<dbReference type="PANTHER" id="PTHR46233">
    <property type="entry name" value="HYDROXYACYLGLUTATHIONE HYDROLASE GLOC"/>
    <property type="match status" value="1"/>
</dbReference>
<comment type="cofactor">
    <cofactor evidence="1">
        <name>Zn(2+)</name>
        <dbReference type="ChEBI" id="CHEBI:29105"/>
    </cofactor>
</comment>
<dbReference type="AlphaFoldDB" id="A0A7C4CEX5"/>
<name>A0A7C4CEX5_UNCW3</name>
<reference evidence="6" key="1">
    <citation type="journal article" date="2020" name="mSystems">
        <title>Genome- and Community-Level Interaction Insights into Carbon Utilization and Element Cycling Functions of Hydrothermarchaeota in Hydrothermal Sediment.</title>
        <authorList>
            <person name="Zhou Z."/>
            <person name="Liu Y."/>
            <person name="Xu W."/>
            <person name="Pan J."/>
            <person name="Luo Z.H."/>
            <person name="Li M."/>
        </authorList>
    </citation>
    <scope>NUCLEOTIDE SEQUENCE [LARGE SCALE GENOMIC DNA]</scope>
    <source>
        <strain evidence="6">SpSt-488</strain>
    </source>
</reference>
<evidence type="ECO:0000259" key="5">
    <source>
        <dbReference type="SMART" id="SM00849"/>
    </source>
</evidence>